<dbReference type="SUPFAM" id="SSF88946">
    <property type="entry name" value="Sigma2 domain of RNA polymerase sigma factors"/>
    <property type="match status" value="1"/>
</dbReference>
<dbReference type="SMART" id="SM00320">
    <property type="entry name" value="WD40"/>
    <property type="match status" value="7"/>
</dbReference>
<keyword evidence="7" id="KW-1185">Reference proteome</keyword>
<dbReference type="SUPFAM" id="SSF51004">
    <property type="entry name" value="C-terminal (heme d1) domain of cytochrome cd1-nitrite reductase"/>
    <property type="match status" value="1"/>
</dbReference>
<dbReference type="InterPro" id="IPR013325">
    <property type="entry name" value="RNA_pol_sigma_r2"/>
</dbReference>
<dbReference type="EMBL" id="CP025958">
    <property type="protein sequence ID" value="AWM37971.1"/>
    <property type="molecule type" value="Genomic_DNA"/>
</dbReference>
<feature type="transmembrane region" description="Helical" evidence="4">
    <location>
        <begin position="220"/>
        <end position="243"/>
    </location>
</feature>
<dbReference type="InterPro" id="IPR011047">
    <property type="entry name" value="Quinoprotein_ADH-like_sf"/>
</dbReference>
<dbReference type="SUPFAM" id="SSF50998">
    <property type="entry name" value="Quinoprotein alcohol dehydrogenase-like"/>
    <property type="match status" value="1"/>
</dbReference>
<dbReference type="InterPro" id="IPR011048">
    <property type="entry name" value="Haem_d1_sf"/>
</dbReference>
<keyword evidence="4" id="KW-1133">Transmembrane helix</keyword>
<dbReference type="CDD" id="cd06171">
    <property type="entry name" value="Sigma70_r4"/>
    <property type="match status" value="1"/>
</dbReference>
<accession>A0A2Z3GZ67</accession>
<feature type="transmembrane region" description="Helical" evidence="4">
    <location>
        <begin position="194"/>
        <end position="214"/>
    </location>
</feature>
<dbReference type="Gene3D" id="2.130.10.10">
    <property type="entry name" value="YVTN repeat-like/Quinoprotein amine dehydrogenase"/>
    <property type="match status" value="4"/>
</dbReference>
<sequence length="1126" mass="115466">MPAVPQGLAQRIRELALPLRCESRTDAELLSAFATSRDEDAFAALVVRYRHVVWDTCRLALGSDADAEDAFQAVFIALARDAGKVCPGTLEGWLRTVALRASANARVAARRRELAHRRLSAQAAPAVEEVAPEEDLLAIVREELAGLPAGLRVALSLYYLEGKTQAEVGRILGVTDRAIAARLRRGLEALRGRLVRRGTAVSAATLVAVLGGVATGAGEAVPAGLTATATAGALAAAGGKSLASAAAQLAVGLTGSGEAARFKLYGLLLALAGLVGLGAIGGAVVQAERPAVVSPEPAAPLAPQPAPLVDGLGDELPTGAVARIGTDRFRAGRAAGAEDVAFFPDGKTLASVHGGAEVSLWDAATGKRVLTFDGPAGARWVVADPTGRRLAVAGAAEVWVWELGAGAPRVAWTWRAKQTPPQPAVPALAFSPDGSVVAAGDWDGKCTRLFNAGTGAEVANLPGRTRAVSAAGGKYLAVICGSGRDAWADRLVFWDAPAGRAARALDAPPGEVFVDVSQSADGRAVVRAASGAVRLVDVASGKELGSWTVRDGARRGLAFLPGGKELVEVEGGRVRVRAPATGAEVRGALPIPALVLHTLNNNLDVAKQLSPDGKYLATSSLGAVTVWDLATGRPAGPRGQVQGGIRAVAFSQDGRSVLTFADRADEVCVWDAATGEPGSPLVPPAGTGFVGLGWATGSRPLTLCRPPVPPDPGSIQVLDLRTRAAESVALPSGQTWVSGTSGHLAPFAVAASGERVAVASGATVDVIDPTGKGVRRLTTRATAARLALSADGRTLAAVTHDWPPRAPGGGPLPPRVAVELWDVAAGRARPVSVSQTSWDLFQVAPALSADGRWLAAVTWEGAVSLVEVSSGRTGQQLECPERPGALAFSPDGRLLAAGGTDGAVAVWDLATGRLAKRFRGHRGAVVALAFAPDGRRLASGSVDGTALVWGVTDLRNAGGGRPVGELRDAVLGADVGAAHRAGLALSERPDDAVRLLAPKLASPPEPDAADVARWIDELGDDAFAVRERAQTALEKAGEAVGPALRKRLASDPPAEARFRLERLVARLESAANPARATAARIVATLERAGTPAARRALEDAARRGSPGLKAEIEAALARMPAPPASR</sequence>
<keyword evidence="4" id="KW-0472">Membrane</keyword>
<dbReference type="PANTHER" id="PTHR22847">
    <property type="entry name" value="WD40 REPEAT PROTEIN"/>
    <property type="match status" value="1"/>
</dbReference>
<keyword evidence="2" id="KW-0677">Repeat</keyword>
<dbReference type="Pfam" id="PF08281">
    <property type="entry name" value="Sigma70_r4_2"/>
    <property type="match status" value="1"/>
</dbReference>
<dbReference type="InterPro" id="IPR015943">
    <property type="entry name" value="WD40/YVTN_repeat-like_dom_sf"/>
</dbReference>
<dbReference type="InterPro" id="IPR013249">
    <property type="entry name" value="RNA_pol_sigma70_r4_t2"/>
</dbReference>
<evidence type="ECO:0000313" key="6">
    <source>
        <dbReference type="EMBL" id="AWM37971.1"/>
    </source>
</evidence>
<evidence type="ECO:0000256" key="1">
    <source>
        <dbReference type="ARBA" id="ARBA00022574"/>
    </source>
</evidence>
<feature type="repeat" description="WD" evidence="3">
    <location>
        <begin position="885"/>
        <end position="917"/>
    </location>
</feature>
<dbReference type="AlphaFoldDB" id="A0A2Z3GZ67"/>
<evidence type="ECO:0000256" key="4">
    <source>
        <dbReference type="SAM" id="Phobius"/>
    </source>
</evidence>
<dbReference type="PROSITE" id="PS50082">
    <property type="entry name" value="WD_REPEATS_2"/>
    <property type="match status" value="3"/>
</dbReference>
<dbReference type="NCBIfam" id="TIGR02937">
    <property type="entry name" value="sigma70-ECF"/>
    <property type="match status" value="1"/>
</dbReference>
<dbReference type="Proteomes" id="UP000245802">
    <property type="component" value="Chromosome"/>
</dbReference>
<dbReference type="Pfam" id="PF00400">
    <property type="entry name" value="WD40"/>
    <property type="match status" value="3"/>
</dbReference>
<evidence type="ECO:0000256" key="2">
    <source>
        <dbReference type="ARBA" id="ARBA00022737"/>
    </source>
</evidence>
<evidence type="ECO:0000256" key="3">
    <source>
        <dbReference type="PROSITE-ProRule" id="PRU00221"/>
    </source>
</evidence>
<dbReference type="PROSITE" id="PS50294">
    <property type="entry name" value="WD_REPEATS_REGION"/>
    <property type="match status" value="2"/>
</dbReference>
<proteinExistence type="predicted"/>
<reference evidence="6 7" key="1">
    <citation type="submission" date="2018-01" db="EMBL/GenBank/DDBJ databases">
        <title>G. obscuriglobus.</title>
        <authorList>
            <person name="Franke J."/>
            <person name="Blomberg W."/>
            <person name="Selmecki A."/>
        </authorList>
    </citation>
    <scope>NUCLEOTIDE SEQUENCE [LARGE SCALE GENOMIC DNA]</scope>
    <source>
        <strain evidence="6 7">DSM 5831</strain>
    </source>
</reference>
<organism evidence="6 7">
    <name type="scientific">Gemmata obscuriglobus</name>
    <dbReference type="NCBI Taxonomy" id="114"/>
    <lineage>
        <taxon>Bacteria</taxon>
        <taxon>Pseudomonadati</taxon>
        <taxon>Planctomycetota</taxon>
        <taxon>Planctomycetia</taxon>
        <taxon>Gemmatales</taxon>
        <taxon>Gemmataceae</taxon>
        <taxon>Gemmata</taxon>
    </lineage>
</organism>
<keyword evidence="4" id="KW-0812">Transmembrane</keyword>
<evidence type="ECO:0000313" key="7">
    <source>
        <dbReference type="Proteomes" id="UP000245802"/>
    </source>
</evidence>
<feature type="repeat" description="WD" evidence="3">
    <location>
        <begin position="330"/>
        <end position="371"/>
    </location>
</feature>
<feature type="transmembrane region" description="Helical" evidence="4">
    <location>
        <begin position="264"/>
        <end position="285"/>
    </location>
</feature>
<dbReference type="KEGG" id="gog:C1280_13870"/>
<dbReference type="PROSITE" id="PS00678">
    <property type="entry name" value="WD_REPEATS_1"/>
    <property type="match status" value="1"/>
</dbReference>
<gene>
    <name evidence="6" type="ORF">C1280_13870</name>
</gene>
<dbReference type="GO" id="GO:0005829">
    <property type="term" value="C:cytosol"/>
    <property type="evidence" value="ECO:0007669"/>
    <property type="project" value="UniProtKB-ARBA"/>
</dbReference>
<feature type="repeat" description="WD" evidence="3">
    <location>
        <begin position="918"/>
        <end position="949"/>
    </location>
</feature>
<evidence type="ECO:0000259" key="5">
    <source>
        <dbReference type="Pfam" id="PF08281"/>
    </source>
</evidence>
<dbReference type="GO" id="GO:0003677">
    <property type="term" value="F:DNA binding"/>
    <property type="evidence" value="ECO:0007669"/>
    <property type="project" value="InterPro"/>
</dbReference>
<dbReference type="GO" id="GO:0006352">
    <property type="term" value="P:DNA-templated transcription initiation"/>
    <property type="evidence" value="ECO:0007669"/>
    <property type="project" value="InterPro"/>
</dbReference>
<dbReference type="OrthoDB" id="291047at2"/>
<dbReference type="Gene3D" id="1.10.10.10">
    <property type="entry name" value="Winged helix-like DNA-binding domain superfamily/Winged helix DNA-binding domain"/>
    <property type="match status" value="1"/>
</dbReference>
<keyword evidence="1 3" id="KW-0853">WD repeat</keyword>
<dbReference type="InterPro" id="IPR036388">
    <property type="entry name" value="WH-like_DNA-bd_sf"/>
</dbReference>
<dbReference type="SUPFAM" id="SSF88659">
    <property type="entry name" value="Sigma3 and sigma4 domains of RNA polymerase sigma factors"/>
    <property type="match status" value="1"/>
</dbReference>
<dbReference type="InterPro" id="IPR014284">
    <property type="entry name" value="RNA_pol_sigma-70_dom"/>
</dbReference>
<dbReference type="PANTHER" id="PTHR22847:SF637">
    <property type="entry name" value="WD REPEAT DOMAIN 5B"/>
    <property type="match status" value="1"/>
</dbReference>
<feature type="domain" description="RNA polymerase sigma factor 70 region 4 type 2" evidence="5">
    <location>
        <begin position="139"/>
        <end position="190"/>
    </location>
</feature>
<name>A0A2Z3GZ67_9BACT</name>
<protein>
    <recommendedName>
        <fullName evidence="5">RNA polymerase sigma factor 70 region 4 type 2 domain-containing protein</fullName>
    </recommendedName>
</protein>
<dbReference type="RefSeq" id="WP_010041183.1">
    <property type="nucleotide sequence ID" value="NZ_CP025958.1"/>
</dbReference>
<dbReference type="InterPro" id="IPR019775">
    <property type="entry name" value="WD40_repeat_CS"/>
</dbReference>
<dbReference type="GO" id="GO:0016987">
    <property type="term" value="F:sigma factor activity"/>
    <property type="evidence" value="ECO:0007669"/>
    <property type="project" value="InterPro"/>
</dbReference>
<dbReference type="InterPro" id="IPR001680">
    <property type="entry name" value="WD40_rpt"/>
</dbReference>
<dbReference type="Gene3D" id="1.10.1740.10">
    <property type="match status" value="1"/>
</dbReference>
<dbReference type="InterPro" id="IPR013324">
    <property type="entry name" value="RNA_pol_sigma_r3/r4-like"/>
</dbReference>